<sequence>MFIKRDSQGRIIAVSKVEQSGFDEQLPTDNEELLAFLSSEDDPENLFRKSDAELIRVIEDLVDILTAKGVFQYTELPLQVRQKLNSRKALRSNQNSLDLLDDNPDDMPWP</sequence>
<dbReference type="Proteomes" id="UP000591735">
    <property type="component" value="Unassembled WGS sequence"/>
</dbReference>
<evidence type="ECO:0008006" key="3">
    <source>
        <dbReference type="Google" id="ProtNLM"/>
    </source>
</evidence>
<keyword evidence="2" id="KW-1185">Reference proteome</keyword>
<organism evidence="1 2">
    <name type="scientific">Marinobacter oulmenensis</name>
    <dbReference type="NCBI Taxonomy" id="643747"/>
    <lineage>
        <taxon>Bacteria</taxon>
        <taxon>Pseudomonadati</taxon>
        <taxon>Pseudomonadota</taxon>
        <taxon>Gammaproteobacteria</taxon>
        <taxon>Pseudomonadales</taxon>
        <taxon>Marinobacteraceae</taxon>
        <taxon>Marinobacter</taxon>
    </lineage>
</organism>
<dbReference type="RefSeq" id="WP_183702916.1">
    <property type="nucleotide sequence ID" value="NZ_JACHFE010000004.1"/>
</dbReference>
<dbReference type="AlphaFoldDB" id="A0A840U8J7"/>
<accession>A0A840U8J7</accession>
<evidence type="ECO:0000313" key="2">
    <source>
        <dbReference type="Proteomes" id="UP000591735"/>
    </source>
</evidence>
<protein>
    <recommendedName>
        <fullName evidence="3">Tryptophan synthase subunit beta like protein</fullName>
    </recommendedName>
</protein>
<evidence type="ECO:0000313" key="1">
    <source>
        <dbReference type="EMBL" id="MBB5321449.1"/>
    </source>
</evidence>
<reference evidence="1 2" key="1">
    <citation type="submission" date="2020-08" db="EMBL/GenBank/DDBJ databases">
        <title>Genomic Encyclopedia of Type Strains, Phase IV (KMG-IV): sequencing the most valuable type-strain genomes for metagenomic binning, comparative biology and taxonomic classification.</title>
        <authorList>
            <person name="Goeker M."/>
        </authorList>
    </citation>
    <scope>NUCLEOTIDE SEQUENCE [LARGE SCALE GENOMIC DNA]</scope>
    <source>
        <strain evidence="1 2">DSM 22359</strain>
    </source>
</reference>
<gene>
    <name evidence="1" type="ORF">HNR38_001938</name>
</gene>
<name>A0A840U8J7_9GAMM</name>
<dbReference type="EMBL" id="JACHFE010000004">
    <property type="protein sequence ID" value="MBB5321449.1"/>
    <property type="molecule type" value="Genomic_DNA"/>
</dbReference>
<proteinExistence type="predicted"/>
<comment type="caution">
    <text evidence="1">The sequence shown here is derived from an EMBL/GenBank/DDBJ whole genome shotgun (WGS) entry which is preliminary data.</text>
</comment>